<gene>
    <name evidence="8" type="ORF">FNF27_07213</name>
    <name evidence="7" type="ORF">FNF28_03160</name>
    <name evidence="5" type="ORF">FNF29_01904</name>
    <name evidence="6" type="ORF">FNF31_03595</name>
</gene>
<sequence>MSHVQEMERSTGARAEKAVEAPPAVNPIASGRVLPIVTYPAAVLREVCPLVPKEDYGGGGAGGVPASASEGAEAPPPPALAPWLDELVNNMRATLAFQDGMGLAAPQVGVSARVFVMRRCRKLQRARGEPLTRRSFEVCINPRVRRAGEREDIGSEACFSLPQYDAFVRRPYTISAEWVDETGTKRRETLQGLPAVVFQHELDHLDGVLILDKEVPGIAGTPAAAEAERRFDEGLERHYPSPLHRRQGAAPSRVDDV</sequence>
<keyword evidence="3" id="KW-0479">Metal-binding</keyword>
<evidence type="ECO:0000313" key="11">
    <source>
        <dbReference type="Proteomes" id="UP000324907"/>
    </source>
</evidence>
<comment type="similarity">
    <text evidence="1 3">Belongs to the polypeptide deformylase family.</text>
</comment>
<dbReference type="PRINTS" id="PR01576">
    <property type="entry name" value="PDEFORMYLASE"/>
</dbReference>
<evidence type="ECO:0000313" key="9">
    <source>
        <dbReference type="Proteomes" id="UP000322899"/>
    </source>
</evidence>
<keyword evidence="3" id="KW-0378">Hydrolase</keyword>
<dbReference type="GO" id="GO:0046872">
    <property type="term" value="F:metal ion binding"/>
    <property type="evidence" value="ECO:0007669"/>
    <property type="project" value="UniProtKB-KW"/>
</dbReference>
<keyword evidence="3" id="KW-0648">Protein biosynthesis</keyword>
<dbReference type="Proteomes" id="UP000322899">
    <property type="component" value="Unassembled WGS sequence"/>
</dbReference>
<reference evidence="9 10" key="1">
    <citation type="submission" date="2019-07" db="EMBL/GenBank/DDBJ databases">
        <title>Genomes of Cafeteria roenbergensis.</title>
        <authorList>
            <person name="Fischer M.G."/>
            <person name="Hackl T."/>
            <person name="Roman M."/>
        </authorList>
    </citation>
    <scope>NUCLEOTIDE SEQUENCE [LARGE SCALE GENOMIC DNA]</scope>
    <source>
        <strain evidence="5 10">BVI</strain>
        <strain evidence="6 12">Cflag</strain>
        <strain evidence="8 9">E4-10P</strain>
        <strain evidence="7 11">RCC970-E3</strain>
    </source>
</reference>
<evidence type="ECO:0000256" key="3">
    <source>
        <dbReference type="RuleBase" id="RU362111"/>
    </source>
</evidence>
<feature type="region of interest" description="Disordered" evidence="4">
    <location>
        <begin position="223"/>
        <end position="257"/>
    </location>
</feature>
<keyword evidence="10" id="KW-1185">Reference proteome</keyword>
<dbReference type="EMBL" id="VLTO01000078">
    <property type="protein sequence ID" value="KAA0167965.1"/>
    <property type="molecule type" value="Genomic_DNA"/>
</dbReference>
<dbReference type="HAMAP" id="MF_00163">
    <property type="entry name" value="Pep_deformylase"/>
    <property type="match status" value="1"/>
</dbReference>
<proteinExistence type="inferred from homology"/>
<comment type="caution">
    <text evidence="7">The sequence shown here is derived from an EMBL/GenBank/DDBJ whole genome shotgun (WGS) entry which is preliminary data.</text>
</comment>
<dbReference type="InterPro" id="IPR023635">
    <property type="entry name" value="Peptide_deformylase"/>
</dbReference>
<dbReference type="GO" id="GO:0042586">
    <property type="term" value="F:peptide deformylase activity"/>
    <property type="evidence" value="ECO:0007669"/>
    <property type="project" value="UniProtKB-EC"/>
</dbReference>
<dbReference type="Proteomes" id="UP000323011">
    <property type="component" value="Unassembled WGS sequence"/>
</dbReference>
<dbReference type="AlphaFoldDB" id="A0A5A8DRI8"/>
<dbReference type="CDD" id="cd00487">
    <property type="entry name" value="Pep_deformylase"/>
    <property type="match status" value="1"/>
</dbReference>
<name>A0A5A8DRI8_CAFRO</name>
<evidence type="ECO:0000256" key="4">
    <source>
        <dbReference type="SAM" id="MobiDB-lite"/>
    </source>
</evidence>
<comment type="catalytic activity">
    <reaction evidence="3">
        <text>N-terminal N-formyl-L-methionyl-[peptide] + H2O = N-terminal L-methionyl-[peptide] + formate</text>
        <dbReference type="Rhea" id="RHEA:24420"/>
        <dbReference type="Rhea" id="RHEA-COMP:10639"/>
        <dbReference type="Rhea" id="RHEA-COMP:10640"/>
        <dbReference type="ChEBI" id="CHEBI:15377"/>
        <dbReference type="ChEBI" id="CHEBI:15740"/>
        <dbReference type="ChEBI" id="CHEBI:49298"/>
        <dbReference type="ChEBI" id="CHEBI:64731"/>
        <dbReference type="EC" id="3.5.1.88"/>
    </reaction>
</comment>
<evidence type="ECO:0000313" key="7">
    <source>
        <dbReference type="EMBL" id="KAA0166391.1"/>
    </source>
</evidence>
<evidence type="ECO:0000313" key="12">
    <source>
        <dbReference type="Proteomes" id="UP000325113"/>
    </source>
</evidence>
<dbReference type="EMBL" id="VLTL01000040">
    <property type="protein sequence ID" value="KAA0166391.1"/>
    <property type="molecule type" value="Genomic_DNA"/>
</dbReference>
<comment type="function">
    <text evidence="3">Removes the formyl group from the N-terminal Met of newly synthesized proteins.</text>
</comment>
<dbReference type="GO" id="GO:0006412">
    <property type="term" value="P:translation"/>
    <property type="evidence" value="ECO:0007669"/>
    <property type="project" value="UniProtKB-KW"/>
</dbReference>
<evidence type="ECO:0000256" key="2">
    <source>
        <dbReference type="ARBA" id="ARBA00012175"/>
    </source>
</evidence>
<dbReference type="Gene3D" id="3.90.45.10">
    <property type="entry name" value="Peptide deformylase"/>
    <property type="match status" value="1"/>
</dbReference>
<dbReference type="OrthoDB" id="276063at2759"/>
<dbReference type="Proteomes" id="UP000325113">
    <property type="component" value="Unassembled WGS sequence"/>
</dbReference>
<dbReference type="InterPro" id="IPR036821">
    <property type="entry name" value="Peptide_deformylase_sf"/>
</dbReference>
<accession>A0A5A8DRI8</accession>
<dbReference type="PANTHER" id="PTHR10458">
    <property type="entry name" value="PEPTIDE DEFORMYLASE"/>
    <property type="match status" value="1"/>
</dbReference>
<evidence type="ECO:0000256" key="1">
    <source>
        <dbReference type="ARBA" id="ARBA00010759"/>
    </source>
</evidence>
<dbReference type="EMBL" id="VLTM01000032">
    <property type="protein sequence ID" value="KAA0161809.1"/>
    <property type="molecule type" value="Genomic_DNA"/>
</dbReference>
<evidence type="ECO:0000313" key="10">
    <source>
        <dbReference type="Proteomes" id="UP000323011"/>
    </source>
</evidence>
<evidence type="ECO:0000313" key="6">
    <source>
        <dbReference type="EMBL" id="KAA0161809.1"/>
    </source>
</evidence>
<feature type="compositionally biased region" description="Basic and acidic residues" evidence="4">
    <location>
        <begin position="226"/>
        <end position="239"/>
    </location>
</feature>
<protein>
    <recommendedName>
        <fullName evidence="2 3">Peptide deformylase</fullName>
        <ecNumber evidence="2 3">3.5.1.88</ecNumber>
    </recommendedName>
</protein>
<dbReference type="Proteomes" id="UP000324907">
    <property type="component" value="Unassembled WGS sequence"/>
</dbReference>
<dbReference type="PANTHER" id="PTHR10458:SF22">
    <property type="entry name" value="PEPTIDE DEFORMYLASE"/>
    <property type="match status" value="1"/>
</dbReference>
<dbReference type="Pfam" id="PF01327">
    <property type="entry name" value="Pep_deformylase"/>
    <property type="match status" value="1"/>
</dbReference>
<dbReference type="EMBL" id="VLTN01000008">
    <property type="protein sequence ID" value="KAA0155153.1"/>
    <property type="molecule type" value="Genomic_DNA"/>
</dbReference>
<evidence type="ECO:0000313" key="5">
    <source>
        <dbReference type="EMBL" id="KAA0155153.1"/>
    </source>
</evidence>
<evidence type="ECO:0000313" key="8">
    <source>
        <dbReference type="EMBL" id="KAA0167965.1"/>
    </source>
</evidence>
<dbReference type="EC" id="3.5.1.88" evidence="2 3"/>
<dbReference type="SUPFAM" id="SSF56420">
    <property type="entry name" value="Peptide deformylase"/>
    <property type="match status" value="1"/>
</dbReference>
<organism evidence="7 11">
    <name type="scientific">Cafeteria roenbergensis</name>
    <name type="common">Marine flagellate</name>
    <dbReference type="NCBI Taxonomy" id="33653"/>
    <lineage>
        <taxon>Eukaryota</taxon>
        <taxon>Sar</taxon>
        <taxon>Stramenopiles</taxon>
        <taxon>Bigyra</taxon>
        <taxon>Opalozoa</taxon>
        <taxon>Bicosoecida</taxon>
        <taxon>Cafeteriaceae</taxon>
        <taxon>Cafeteria</taxon>
    </lineage>
</organism>